<evidence type="ECO:0000256" key="1">
    <source>
        <dbReference type="ARBA" id="ARBA00023015"/>
    </source>
</evidence>
<dbReference type="InterPro" id="IPR000843">
    <property type="entry name" value="HTH_LacI"/>
</dbReference>
<dbReference type="CDD" id="cd06267">
    <property type="entry name" value="PBP1_LacI_sugar_binding-like"/>
    <property type="match status" value="1"/>
</dbReference>
<dbReference type="SUPFAM" id="SSF47413">
    <property type="entry name" value="lambda repressor-like DNA-binding domains"/>
    <property type="match status" value="1"/>
</dbReference>
<dbReference type="RefSeq" id="WP_380136458.1">
    <property type="nucleotide sequence ID" value="NZ_JBHLUI010000006.1"/>
</dbReference>
<proteinExistence type="predicted"/>
<dbReference type="PROSITE" id="PS00356">
    <property type="entry name" value="HTH_LACI_1"/>
    <property type="match status" value="1"/>
</dbReference>
<keyword evidence="6" id="KW-1185">Reference proteome</keyword>
<dbReference type="EMBL" id="JBHMDM010000001">
    <property type="protein sequence ID" value="MFB9375344.1"/>
    <property type="molecule type" value="Genomic_DNA"/>
</dbReference>
<gene>
    <name evidence="5" type="ORF">ACFFVI_00020</name>
</gene>
<dbReference type="SUPFAM" id="SSF53822">
    <property type="entry name" value="Periplasmic binding protein-like I"/>
    <property type="match status" value="1"/>
</dbReference>
<reference evidence="5 6" key="1">
    <citation type="submission" date="2024-09" db="EMBL/GenBank/DDBJ databases">
        <authorList>
            <person name="Sun Q."/>
            <person name="Mori K."/>
        </authorList>
    </citation>
    <scope>NUCLEOTIDE SEQUENCE [LARGE SCALE GENOMIC DNA]</scope>
    <source>
        <strain evidence="5 6">TISTR 1856</strain>
    </source>
</reference>
<keyword evidence="1" id="KW-0805">Transcription regulation</keyword>
<evidence type="ECO:0000313" key="6">
    <source>
        <dbReference type="Proteomes" id="UP001589748"/>
    </source>
</evidence>
<keyword evidence="5" id="KW-0378">Hydrolase</keyword>
<dbReference type="PRINTS" id="PR00036">
    <property type="entry name" value="HTHLACI"/>
</dbReference>
<evidence type="ECO:0000256" key="3">
    <source>
        <dbReference type="ARBA" id="ARBA00023163"/>
    </source>
</evidence>
<dbReference type="PANTHER" id="PTHR30146">
    <property type="entry name" value="LACI-RELATED TRANSCRIPTIONAL REPRESSOR"/>
    <property type="match status" value="1"/>
</dbReference>
<evidence type="ECO:0000259" key="4">
    <source>
        <dbReference type="PROSITE" id="PS50932"/>
    </source>
</evidence>
<dbReference type="Pfam" id="PF13377">
    <property type="entry name" value="Peripla_BP_3"/>
    <property type="match status" value="1"/>
</dbReference>
<dbReference type="Proteomes" id="UP001589748">
    <property type="component" value="Unassembled WGS sequence"/>
</dbReference>
<dbReference type="SMART" id="SM00354">
    <property type="entry name" value="HTH_LACI"/>
    <property type="match status" value="1"/>
</dbReference>
<dbReference type="InterPro" id="IPR010982">
    <property type="entry name" value="Lambda_DNA-bd_dom_sf"/>
</dbReference>
<feature type="domain" description="HTH lacI-type" evidence="4">
    <location>
        <begin position="5"/>
        <end position="59"/>
    </location>
</feature>
<protein>
    <submittedName>
        <fullName evidence="5">LacI family DNA-binding transcriptional regulator</fullName>
    </submittedName>
</protein>
<organism evidence="5 6">
    <name type="scientific">Kineococcus gynurae</name>
    <dbReference type="NCBI Taxonomy" id="452979"/>
    <lineage>
        <taxon>Bacteria</taxon>
        <taxon>Bacillati</taxon>
        <taxon>Actinomycetota</taxon>
        <taxon>Actinomycetes</taxon>
        <taxon>Kineosporiales</taxon>
        <taxon>Kineosporiaceae</taxon>
        <taxon>Kineococcus</taxon>
    </lineage>
</organism>
<dbReference type="CDD" id="cd01392">
    <property type="entry name" value="HTH_LacI"/>
    <property type="match status" value="1"/>
</dbReference>
<accession>A0ABV5LMR6</accession>
<dbReference type="GO" id="GO:0003677">
    <property type="term" value="F:DNA binding"/>
    <property type="evidence" value="ECO:0007669"/>
    <property type="project" value="UniProtKB-KW"/>
</dbReference>
<dbReference type="Gene3D" id="1.10.260.40">
    <property type="entry name" value="lambda repressor-like DNA-binding domains"/>
    <property type="match status" value="1"/>
</dbReference>
<dbReference type="PANTHER" id="PTHR30146:SF109">
    <property type="entry name" value="HTH-TYPE TRANSCRIPTIONAL REGULATOR GALS"/>
    <property type="match status" value="1"/>
</dbReference>
<dbReference type="Pfam" id="PF00356">
    <property type="entry name" value="LacI"/>
    <property type="match status" value="1"/>
</dbReference>
<evidence type="ECO:0000256" key="2">
    <source>
        <dbReference type="ARBA" id="ARBA00023125"/>
    </source>
</evidence>
<dbReference type="Gene3D" id="3.40.50.2300">
    <property type="match status" value="2"/>
</dbReference>
<dbReference type="GO" id="GO:0016787">
    <property type="term" value="F:hydrolase activity"/>
    <property type="evidence" value="ECO:0007669"/>
    <property type="project" value="UniProtKB-KW"/>
</dbReference>
<sequence>MAGRASIKDVAAAAGVSIKTVSRVVNGVSTVDAGMRERVEQAVRDLHYVPNSTARSLKSGAGNTIGVIVDSIDDVFFSSLISAIEESALSAGLGVVIGSTGHDPDRERDQVLRMTAQNVRGIILAPVSDRLDALEPYRPVLPVVAVDRKLADRDSVTIDDHGAARSAVAELLAAGHRRIALLGWDPDFSTSQDRRRGYEDALREKGIEVDPDLVPLVPYRDPRPTQALRSVLDLTAPPTALFLGNARLAAGAIAATHTLGRTDLALISFGDFLLADSVDPSVSCIDQDPYEIGELALRRLLELLEDPQSPARQHIVPTAFIPRTSHTLTPRTLTPEGRTR</sequence>
<dbReference type="PROSITE" id="PS50932">
    <property type="entry name" value="HTH_LACI_2"/>
    <property type="match status" value="1"/>
</dbReference>
<dbReference type="InterPro" id="IPR046335">
    <property type="entry name" value="LacI/GalR-like_sensor"/>
</dbReference>
<dbReference type="InterPro" id="IPR028082">
    <property type="entry name" value="Peripla_BP_I"/>
</dbReference>
<keyword evidence="2 5" id="KW-0238">DNA-binding</keyword>
<evidence type="ECO:0000313" key="5">
    <source>
        <dbReference type="EMBL" id="MFB9375344.1"/>
    </source>
</evidence>
<name>A0ABV5LMR6_9ACTN</name>
<comment type="caution">
    <text evidence="5">The sequence shown here is derived from an EMBL/GenBank/DDBJ whole genome shotgun (WGS) entry which is preliminary data.</text>
</comment>
<keyword evidence="3" id="KW-0804">Transcription</keyword>